<proteinExistence type="predicted"/>
<keyword evidence="1" id="KW-1277">Toxin-antitoxin system</keyword>
<dbReference type="Proteomes" id="UP000241229">
    <property type="component" value="Unassembled WGS sequence"/>
</dbReference>
<sequence length="62" mass="7098">MASTQKTATGHSLDEECDLIDRLIIELEPQAFAQFLARLDMPPQSNDRLRRTMQTPAPWDKV</sequence>
<accession>A0A2P7SJ16</accession>
<dbReference type="OrthoDB" id="559702at2"/>
<dbReference type="Pfam" id="PF08681">
    <property type="entry name" value="TacA1"/>
    <property type="match status" value="1"/>
</dbReference>
<gene>
    <name evidence="2" type="ORF">C7I84_07720</name>
</gene>
<name>A0A2P7SJ16_9HYPH</name>
<evidence type="ECO:0008006" key="4">
    <source>
        <dbReference type="Google" id="ProtNLM"/>
    </source>
</evidence>
<protein>
    <recommendedName>
        <fullName evidence="4">DUF1778 domain-containing protein</fullName>
    </recommendedName>
</protein>
<dbReference type="AlphaFoldDB" id="A0A2P7SJ16"/>
<evidence type="ECO:0000256" key="1">
    <source>
        <dbReference type="ARBA" id="ARBA00022649"/>
    </source>
</evidence>
<evidence type="ECO:0000313" key="3">
    <source>
        <dbReference type="Proteomes" id="UP000241229"/>
    </source>
</evidence>
<dbReference type="RefSeq" id="WP_106771591.1">
    <property type="nucleotide sequence ID" value="NZ_PXYK01000006.1"/>
</dbReference>
<organism evidence="2 3">
    <name type="scientific">Kumtagia ephedrae</name>
    <dbReference type="NCBI Taxonomy" id="2116701"/>
    <lineage>
        <taxon>Bacteria</taxon>
        <taxon>Pseudomonadati</taxon>
        <taxon>Pseudomonadota</taxon>
        <taxon>Alphaproteobacteria</taxon>
        <taxon>Hyphomicrobiales</taxon>
        <taxon>Phyllobacteriaceae</taxon>
        <taxon>Kumtagia</taxon>
    </lineage>
</organism>
<keyword evidence="3" id="KW-1185">Reference proteome</keyword>
<evidence type="ECO:0000313" key="2">
    <source>
        <dbReference type="EMBL" id="PSJ62489.1"/>
    </source>
</evidence>
<comment type="caution">
    <text evidence="2">The sequence shown here is derived from an EMBL/GenBank/DDBJ whole genome shotgun (WGS) entry which is preliminary data.</text>
</comment>
<reference evidence="2 3" key="1">
    <citation type="submission" date="2018-03" db="EMBL/GenBank/DDBJ databases">
        <title>The draft genome of Mesorhizobium sp. 6GN-30.</title>
        <authorList>
            <person name="Liu L."/>
            <person name="Li L."/>
            <person name="Wang T."/>
            <person name="Zhang X."/>
            <person name="Liang L."/>
        </authorList>
    </citation>
    <scope>NUCLEOTIDE SEQUENCE [LARGE SCALE GENOMIC DNA]</scope>
    <source>
        <strain evidence="2 3">6GN30</strain>
    </source>
</reference>
<dbReference type="InterPro" id="IPR014795">
    <property type="entry name" value="TacA_1-like"/>
</dbReference>
<dbReference type="EMBL" id="PXYK01000006">
    <property type="protein sequence ID" value="PSJ62489.1"/>
    <property type="molecule type" value="Genomic_DNA"/>
</dbReference>